<comment type="caution">
    <text evidence="1">The sequence shown here is derived from an EMBL/GenBank/DDBJ whole genome shotgun (WGS) entry which is preliminary data.</text>
</comment>
<sequence>MPSAPRSPTRTEEVIVPAERTRLAGVLAVPPDRTALIAFAHGSGSGRRSPRNRFVAEVLNRAGFATMLVDLLTVEEESDRAHVFDIPLLARRLVEVTHWLRTRPDLGGLPTGYFGASTGAGAALWAATEPGTDIAAVVSRGGRPDLAGPRLSSVHAPTLLIVGGADTWVLGVNREAQLRMPCPSELDIVPGATHLFEEAGALEQVADLATQWFHRHLTAVPH</sequence>
<evidence type="ECO:0000313" key="1">
    <source>
        <dbReference type="EMBL" id="MBF6228004.1"/>
    </source>
</evidence>
<reference evidence="1 2" key="1">
    <citation type="submission" date="2020-10" db="EMBL/GenBank/DDBJ databases">
        <title>Identification of Nocardia species via Next-generation sequencing and recognition of intraspecies genetic diversity.</title>
        <authorList>
            <person name="Li P."/>
            <person name="Li P."/>
            <person name="Lu B."/>
        </authorList>
    </citation>
    <scope>NUCLEOTIDE SEQUENCE [LARGE SCALE GENOMIC DNA]</scope>
    <source>
        <strain evidence="1 2">N-11</strain>
    </source>
</reference>
<proteinExistence type="predicted"/>
<dbReference type="Gene3D" id="3.40.50.1820">
    <property type="entry name" value="alpha/beta hydrolase"/>
    <property type="match status" value="1"/>
</dbReference>
<organism evidence="1 2">
    <name type="scientific">Nocardia abscessus</name>
    <dbReference type="NCBI Taxonomy" id="120957"/>
    <lineage>
        <taxon>Bacteria</taxon>
        <taxon>Bacillati</taxon>
        <taxon>Actinomycetota</taxon>
        <taxon>Actinomycetes</taxon>
        <taxon>Mycobacteriales</taxon>
        <taxon>Nocardiaceae</taxon>
        <taxon>Nocardia</taxon>
    </lineage>
</organism>
<protein>
    <submittedName>
        <fullName evidence="1">Uncharacterized protein</fullName>
    </submittedName>
</protein>
<dbReference type="SUPFAM" id="SSF53474">
    <property type="entry name" value="alpha/beta-Hydrolases"/>
    <property type="match status" value="1"/>
</dbReference>
<gene>
    <name evidence="1" type="ORF">IU470_23215</name>
</gene>
<accession>A0ABS0CCC1</accession>
<dbReference type="EMBL" id="JADLRE010000019">
    <property type="protein sequence ID" value="MBF6228004.1"/>
    <property type="molecule type" value="Genomic_DNA"/>
</dbReference>
<dbReference type="InterPro" id="IPR029058">
    <property type="entry name" value="AB_hydrolase_fold"/>
</dbReference>
<keyword evidence="2" id="KW-1185">Reference proteome</keyword>
<dbReference type="Proteomes" id="UP000807309">
    <property type="component" value="Unassembled WGS sequence"/>
</dbReference>
<name>A0ABS0CCC1_9NOCA</name>
<evidence type="ECO:0000313" key="2">
    <source>
        <dbReference type="Proteomes" id="UP000807309"/>
    </source>
</evidence>